<dbReference type="AlphaFoldDB" id="A0AAD6YPK4"/>
<keyword evidence="3" id="KW-0539">Nucleus</keyword>
<reference evidence="5" key="1">
    <citation type="submission" date="2023-03" db="EMBL/GenBank/DDBJ databases">
        <title>Massive genome expansion in bonnet fungi (Mycena s.s.) driven by repeated elements and novel gene families across ecological guilds.</title>
        <authorList>
            <consortium name="Lawrence Berkeley National Laboratory"/>
            <person name="Harder C.B."/>
            <person name="Miyauchi S."/>
            <person name="Viragh M."/>
            <person name="Kuo A."/>
            <person name="Thoen E."/>
            <person name="Andreopoulos B."/>
            <person name="Lu D."/>
            <person name="Skrede I."/>
            <person name="Drula E."/>
            <person name="Henrissat B."/>
            <person name="Morin E."/>
            <person name="Kohler A."/>
            <person name="Barry K."/>
            <person name="LaButti K."/>
            <person name="Morin E."/>
            <person name="Salamov A."/>
            <person name="Lipzen A."/>
            <person name="Mereny Z."/>
            <person name="Hegedus B."/>
            <person name="Baldrian P."/>
            <person name="Stursova M."/>
            <person name="Weitz H."/>
            <person name="Taylor A."/>
            <person name="Grigoriev I.V."/>
            <person name="Nagy L.G."/>
            <person name="Martin F."/>
            <person name="Kauserud H."/>
        </authorList>
    </citation>
    <scope>NUCLEOTIDE SEQUENCE</scope>
    <source>
        <strain evidence="5">9144</strain>
    </source>
</reference>
<organism evidence="5 6">
    <name type="scientific">Mycena pura</name>
    <dbReference type="NCBI Taxonomy" id="153505"/>
    <lineage>
        <taxon>Eukaryota</taxon>
        <taxon>Fungi</taxon>
        <taxon>Dikarya</taxon>
        <taxon>Basidiomycota</taxon>
        <taxon>Agaricomycotina</taxon>
        <taxon>Agaricomycetes</taxon>
        <taxon>Agaricomycetidae</taxon>
        <taxon>Agaricales</taxon>
        <taxon>Marasmiineae</taxon>
        <taxon>Mycenaceae</taxon>
        <taxon>Mycena</taxon>
    </lineage>
</organism>
<comment type="similarity">
    <text evidence="2">Belongs to the NRDE2 family.</text>
</comment>
<dbReference type="InterPro" id="IPR013633">
    <property type="entry name" value="NRDE-2"/>
</dbReference>
<comment type="caution">
    <text evidence="5">The sequence shown here is derived from an EMBL/GenBank/DDBJ whole genome shotgun (WGS) entry which is preliminary data.</text>
</comment>
<evidence type="ECO:0000256" key="3">
    <source>
        <dbReference type="ARBA" id="ARBA00023242"/>
    </source>
</evidence>
<evidence type="ECO:0000256" key="2">
    <source>
        <dbReference type="ARBA" id="ARBA00009265"/>
    </source>
</evidence>
<evidence type="ECO:0000256" key="4">
    <source>
        <dbReference type="SAM" id="MobiDB-lite"/>
    </source>
</evidence>
<dbReference type="Gene3D" id="1.25.40.10">
    <property type="entry name" value="Tetratricopeptide repeat domain"/>
    <property type="match status" value="1"/>
</dbReference>
<sequence>MLPVPSFSSFPELTPPPNSHPTVAPSRGEKRRKRDKRDKRHKSPSIPNDSTTKHRVHRADADLDLHRDSASRLFFSDRKGDPLNVQYGGLNTREVPKYYGGRFILGLPSVFSVTRSSHGIEVGLPGRRKMPSLTDASSRALLSRGPVRSFVNAVASSSKYEEHDGFLRLPSRSVKEQDYRSIENTNANSDSGSDSEESAMGESSGEESPNSYQATLKSINERLAVDPHSIFDWLLLLSHTLLTIPTASKNSTRARSEISISILSRALAANGNSPTLRAKYLQAGEEIWHESKLRAEWEEALKKVQGAEIWMSWFEWRIRTGNKGISDLVKDAKRALTALHHDEVGQVKIFWRIAVAFQNAGFTERATAMFQAQTELTFQLPPLLLEHSFPRRLDSLEEFWESECPRLGEPGSQGWGSWISSGRPSAASPSSQPKLADVKDFDPFRKFGFSESIADRVLFLPRRSTDMDADSDPYATILFSEIRDVLLHLESRRAKDMLRFAWLTVIGLNLPGFPGTDNLEAHSLVDLHDKWFHAYLNRPAFLDALFPAKVSTSRITNDAVAGTTIGRVREYTNGLGCPILSWAWGAIRPLEVPSSDGRTKSLWNKKDLEGVDVAFVGNVFRQLRLGNDDLEWDLYALAFAGASSLKSALKLSRSFLATAPESLFHWAAHGRLEQLRGRSDDARKVYETVLTSNPGPIRPGAGQLWYDWAEMEWLSGRVDAALKIILSCVGVESSGGVALLRSKRNLDNNLNAVDGQARQPWVKLRALLELLAGAGPEHAVQVFENQLSLQQAGSTEHESLILANLLMLYRYSAVLGNPMPPALLRERVERAVKLYPSNPVLLGLFLEGQRGQGMWGKVRAMLGEGSGVEKGVLRRLEETWIAGWDKGRWEAELERTRSGLAAAMESERYVCMDLTFCEFNHDPRTRQSPALWRVFIEFEIRAGQLDRAKKLLFRAISDCPLVKGRQVQSKQIGRLKQTIELYLVAFGPLRAVFSAQELNGFADTMAERELRLRHGLEEFMEGWEGNNESGAESEGGSGDEIVTAAEEYRKRLPY</sequence>
<gene>
    <name evidence="5" type="ORF">GGX14DRAFT_548441</name>
</gene>
<comment type="subcellular location">
    <subcellularLocation>
        <location evidence="1">Nucleus</location>
    </subcellularLocation>
</comment>
<name>A0AAD6YPK4_9AGAR</name>
<feature type="compositionally biased region" description="Low complexity" evidence="4">
    <location>
        <begin position="1023"/>
        <end position="1032"/>
    </location>
</feature>
<dbReference type="Proteomes" id="UP001219525">
    <property type="component" value="Unassembled WGS sequence"/>
</dbReference>
<feature type="compositionally biased region" description="Polar residues" evidence="4">
    <location>
        <begin position="1"/>
        <end position="11"/>
    </location>
</feature>
<dbReference type="Pfam" id="PF08424">
    <property type="entry name" value="NRDE-2"/>
    <property type="match status" value="1"/>
</dbReference>
<feature type="region of interest" description="Disordered" evidence="4">
    <location>
        <begin position="177"/>
        <end position="212"/>
    </location>
</feature>
<keyword evidence="6" id="KW-1185">Reference proteome</keyword>
<dbReference type="GO" id="GO:0071013">
    <property type="term" value="C:catalytic step 2 spliceosome"/>
    <property type="evidence" value="ECO:0007669"/>
    <property type="project" value="TreeGrafter"/>
</dbReference>
<dbReference type="SUPFAM" id="SSF48452">
    <property type="entry name" value="TPR-like"/>
    <property type="match status" value="1"/>
</dbReference>
<feature type="region of interest" description="Disordered" evidence="4">
    <location>
        <begin position="1"/>
        <end position="61"/>
    </location>
</feature>
<accession>A0AAD6YPK4</accession>
<dbReference type="EMBL" id="JARJCW010000004">
    <property type="protein sequence ID" value="KAJ7225643.1"/>
    <property type="molecule type" value="Genomic_DNA"/>
</dbReference>
<dbReference type="InterPro" id="IPR011990">
    <property type="entry name" value="TPR-like_helical_dom_sf"/>
</dbReference>
<evidence type="ECO:0000256" key="1">
    <source>
        <dbReference type="ARBA" id="ARBA00004123"/>
    </source>
</evidence>
<protein>
    <submittedName>
        <fullName evidence="5">NRDE-2, necessary for RNA interference-domain-containing protein</fullName>
    </submittedName>
</protein>
<feature type="compositionally biased region" description="Basic residues" evidence="4">
    <location>
        <begin position="29"/>
        <end position="43"/>
    </location>
</feature>
<feature type="region of interest" description="Disordered" evidence="4">
    <location>
        <begin position="1023"/>
        <end position="1042"/>
    </location>
</feature>
<dbReference type="PANTHER" id="PTHR13471:SF0">
    <property type="entry name" value="NUCLEAR EXOSOME REGULATOR NRDE2"/>
    <property type="match status" value="1"/>
</dbReference>
<proteinExistence type="inferred from homology"/>
<evidence type="ECO:0000313" key="6">
    <source>
        <dbReference type="Proteomes" id="UP001219525"/>
    </source>
</evidence>
<dbReference type="GO" id="GO:1902369">
    <property type="term" value="P:negative regulation of RNA catabolic process"/>
    <property type="evidence" value="ECO:0007669"/>
    <property type="project" value="TreeGrafter"/>
</dbReference>
<dbReference type="GO" id="GO:0031048">
    <property type="term" value="P:regulatory ncRNA-mediated heterochromatin formation"/>
    <property type="evidence" value="ECO:0007669"/>
    <property type="project" value="TreeGrafter"/>
</dbReference>
<dbReference type="PANTHER" id="PTHR13471">
    <property type="entry name" value="TETRATRICOPEPTIDE-LIKE HELICAL"/>
    <property type="match status" value="1"/>
</dbReference>
<evidence type="ECO:0000313" key="5">
    <source>
        <dbReference type="EMBL" id="KAJ7225643.1"/>
    </source>
</evidence>